<evidence type="ECO:0000256" key="1">
    <source>
        <dbReference type="SAM" id="MobiDB-lite"/>
    </source>
</evidence>
<protein>
    <submittedName>
        <fullName evidence="2">Uncharacterized protein</fullName>
    </submittedName>
</protein>
<name>A0A3F2RP26_9STRA</name>
<feature type="compositionally biased region" description="Low complexity" evidence="1">
    <location>
        <begin position="389"/>
        <end position="407"/>
    </location>
</feature>
<dbReference type="Proteomes" id="UP000277300">
    <property type="component" value="Unassembled WGS sequence"/>
</dbReference>
<accession>A0A3F2RP26</accession>
<feature type="compositionally biased region" description="Low complexity" evidence="1">
    <location>
        <begin position="1"/>
        <end position="12"/>
    </location>
</feature>
<feature type="compositionally biased region" description="Basic residues" evidence="1">
    <location>
        <begin position="57"/>
        <end position="68"/>
    </location>
</feature>
<comment type="caution">
    <text evidence="2">The sequence shown here is derived from an EMBL/GenBank/DDBJ whole genome shotgun (WGS) entry which is preliminary data.</text>
</comment>
<feature type="compositionally biased region" description="Acidic residues" evidence="1">
    <location>
        <begin position="111"/>
        <end position="132"/>
    </location>
</feature>
<feature type="compositionally biased region" description="Basic residues" evidence="1">
    <location>
        <begin position="174"/>
        <end position="186"/>
    </location>
</feature>
<feature type="region of interest" description="Disordered" evidence="1">
    <location>
        <begin position="382"/>
        <end position="407"/>
    </location>
</feature>
<evidence type="ECO:0000313" key="3">
    <source>
        <dbReference type="Proteomes" id="UP000277300"/>
    </source>
</evidence>
<reference evidence="2 3" key="1">
    <citation type="submission" date="2018-07" db="EMBL/GenBank/DDBJ databases">
        <title>Genome sequencing of oomycete isolates from Chile give support for New Zealand origin for Phytophthora kernoviae and make available the first Nothophytophthora sp. genome.</title>
        <authorList>
            <person name="Studholme D.J."/>
            <person name="Sanfuentes E."/>
            <person name="Panda P."/>
            <person name="Hill R."/>
            <person name="Sambles C."/>
            <person name="Grant M."/>
            <person name="Williams N.M."/>
            <person name="Mcdougal R.L."/>
        </authorList>
    </citation>
    <scope>NUCLEOTIDE SEQUENCE [LARGE SCALE GENOMIC DNA]</scope>
    <source>
        <strain evidence="2">Chile6</strain>
    </source>
</reference>
<gene>
    <name evidence="2" type="ORF">BBP00_00005912</name>
</gene>
<proteinExistence type="predicted"/>
<feature type="compositionally biased region" description="Low complexity" evidence="1">
    <location>
        <begin position="250"/>
        <end position="264"/>
    </location>
</feature>
<feature type="region of interest" description="Disordered" evidence="1">
    <location>
        <begin position="237"/>
        <end position="264"/>
    </location>
</feature>
<organism evidence="2 3">
    <name type="scientific">Phytophthora kernoviae</name>
    <dbReference type="NCBI Taxonomy" id="325452"/>
    <lineage>
        <taxon>Eukaryota</taxon>
        <taxon>Sar</taxon>
        <taxon>Stramenopiles</taxon>
        <taxon>Oomycota</taxon>
        <taxon>Peronosporomycetes</taxon>
        <taxon>Peronosporales</taxon>
        <taxon>Peronosporaceae</taxon>
        <taxon>Phytophthora</taxon>
    </lineage>
</organism>
<evidence type="ECO:0000313" key="2">
    <source>
        <dbReference type="EMBL" id="RLN60559.1"/>
    </source>
</evidence>
<feature type="compositionally biased region" description="Polar residues" evidence="1">
    <location>
        <begin position="341"/>
        <end position="351"/>
    </location>
</feature>
<dbReference type="OrthoDB" id="272624at2759"/>
<feature type="region of interest" description="Disordered" evidence="1">
    <location>
        <begin position="1"/>
        <end position="193"/>
    </location>
</feature>
<sequence length="438" mass="47920">MQQKQQQILRQQDGPASPLMLGGKAAPEIDVPVVQLDTLQPRRATTTAARDSSVEPKKKRSAAVKRRKISETASVETTSTNTDTTSRRRSLRRQAKRKNSYREEHGSSGSEPDDDRDEDVDPNDLELPEEETNIYVPARERATMWAKSVLQHNDDDDGENKDGETSQALVVRDKKAKRAPTRRKRSNSTASSIVSLVGGGGLSARNKMEELLKKEPSQMTMGELALTVPKGRRMKRYEREEAATSADTPLLNSSSSTSGEGSSSLLNMNALNRVRSLSVSSESAAFAGSLVTPQVQIIDGQMVVLESTIKLGDELQHTADVLGGGSIGDDNTGLPPRHSGSRYNSSHQNTPGKRWGKEETKQFYYCLSQRKAKSPLELALSDDQDADETASVMSSSTAASPMSSSMLTPVAHAEEFVETMNDEDLFLPNRRDSFDFSG</sequence>
<feature type="compositionally biased region" description="Low complexity" evidence="1">
    <location>
        <begin position="71"/>
        <end position="84"/>
    </location>
</feature>
<dbReference type="AlphaFoldDB" id="A0A3F2RP26"/>
<dbReference type="EMBL" id="MBDO02000185">
    <property type="protein sequence ID" value="RLN60559.1"/>
    <property type="molecule type" value="Genomic_DNA"/>
</dbReference>
<feature type="compositionally biased region" description="Basic residues" evidence="1">
    <location>
        <begin position="87"/>
        <end position="99"/>
    </location>
</feature>
<feature type="region of interest" description="Disordered" evidence="1">
    <location>
        <begin position="324"/>
        <end position="354"/>
    </location>
</feature>